<evidence type="ECO:0000256" key="1">
    <source>
        <dbReference type="ARBA" id="ARBA00007416"/>
    </source>
</evidence>
<gene>
    <name evidence="12 13 14" type="primary">LOC101511538</name>
</gene>
<evidence type="ECO:0000259" key="9">
    <source>
        <dbReference type="Pfam" id="PF23320"/>
    </source>
</evidence>
<dbReference type="OrthoDB" id="166746at2759"/>
<keyword evidence="6" id="KW-0804">Transcription</keyword>
<evidence type="ECO:0000313" key="13">
    <source>
        <dbReference type="RefSeq" id="XP_012570077.1"/>
    </source>
</evidence>
<evidence type="ECO:0000259" key="8">
    <source>
        <dbReference type="Pfam" id="PF09733"/>
    </source>
</evidence>
<evidence type="ECO:0000313" key="11">
    <source>
        <dbReference type="Proteomes" id="UP000087171"/>
    </source>
</evidence>
<dbReference type="InterPro" id="IPR057540">
    <property type="entry name" value="Znf_SUZ12"/>
</dbReference>
<dbReference type="PANTHER" id="PTHR22597">
    <property type="entry name" value="POLYCOMB GROUP PROTEIN"/>
    <property type="match status" value="1"/>
</dbReference>
<dbReference type="eggNOG" id="KOG2350">
    <property type="taxonomic scope" value="Eukaryota"/>
</dbReference>
<dbReference type="GO" id="GO:0008270">
    <property type="term" value="F:zinc ion binding"/>
    <property type="evidence" value="ECO:0007669"/>
    <property type="project" value="UniProtKB-KW"/>
</dbReference>
<feature type="domain" description="DUF7651" evidence="10">
    <location>
        <begin position="70"/>
        <end position="277"/>
    </location>
</feature>
<dbReference type="GO" id="GO:0031490">
    <property type="term" value="F:chromatin DNA binding"/>
    <property type="evidence" value="ECO:0007669"/>
    <property type="project" value="TreeGrafter"/>
</dbReference>
<dbReference type="STRING" id="3827.A0A1S3E2S0"/>
<dbReference type="KEGG" id="cam:101511538"/>
<dbReference type="Pfam" id="PF23320">
    <property type="entry name" value="Zn_SUZ12"/>
    <property type="match status" value="1"/>
</dbReference>
<dbReference type="CDD" id="cd21553">
    <property type="entry name" value="VEFS-box_EMF2-like"/>
    <property type="match status" value="1"/>
</dbReference>
<evidence type="ECO:0000256" key="7">
    <source>
        <dbReference type="SAM" id="MobiDB-lite"/>
    </source>
</evidence>
<proteinExistence type="inferred from homology"/>
<keyword evidence="4" id="KW-0862">Zinc</keyword>
<organism evidence="11 13">
    <name type="scientific">Cicer arietinum</name>
    <name type="common">Chickpea</name>
    <name type="synonym">Garbanzo</name>
    <dbReference type="NCBI Taxonomy" id="3827"/>
    <lineage>
        <taxon>Eukaryota</taxon>
        <taxon>Viridiplantae</taxon>
        <taxon>Streptophyta</taxon>
        <taxon>Embryophyta</taxon>
        <taxon>Tracheophyta</taxon>
        <taxon>Spermatophyta</taxon>
        <taxon>Magnoliopsida</taxon>
        <taxon>eudicotyledons</taxon>
        <taxon>Gunneridae</taxon>
        <taxon>Pentapetalae</taxon>
        <taxon>rosids</taxon>
        <taxon>fabids</taxon>
        <taxon>Fabales</taxon>
        <taxon>Fabaceae</taxon>
        <taxon>Papilionoideae</taxon>
        <taxon>50 kb inversion clade</taxon>
        <taxon>NPAAA clade</taxon>
        <taxon>Hologalegina</taxon>
        <taxon>IRL clade</taxon>
        <taxon>Cicereae</taxon>
        <taxon>Cicer</taxon>
    </lineage>
</organism>
<evidence type="ECO:0000256" key="6">
    <source>
        <dbReference type="ARBA" id="ARBA00023163"/>
    </source>
</evidence>
<dbReference type="CDD" id="cd21749">
    <property type="entry name" value="ZnB-Zn_EMF2-like"/>
    <property type="match status" value="1"/>
</dbReference>
<feature type="region of interest" description="Disordered" evidence="7">
    <location>
        <begin position="1"/>
        <end position="27"/>
    </location>
</feature>
<dbReference type="RefSeq" id="XP_012570077.1">
    <property type="nucleotide sequence ID" value="XM_012714623.2"/>
</dbReference>
<sequence length="711" mass="79686">MPGFPVAAGDPCNVTSTDQPENPDADEQLSAEEKLVADQSLSVYCKPVELYNILLRRATRVRLFLPRCLEYRAQARKKRRIQMSILLSRSNEESKNVFPLYIGLARRDPNNEDADYSAVYLVSQIFTFRDPSGIGGNDQIQATFVLHDINKLAVEAKSGSLFLLFFTTEANSNSSSRVNTNPGPSNMTSYESRVENNCLYGKVSFQSIYMAWDCSQNFRWGQRAEIITTVDLLPCILKQYDYQNTSTTISIQDLLNAATVSTPKNVEITIFAEEFGAMETPLDRTHASNDVASSSTSSNIIRMKEGNVTFNYRYYNNKLKKTEVTQNFSCPFCLVKCASYKGLRCHLYASHDHFNFEFLALEDSLSVNVSVKTDTWKTEIVAEGIDPKLQTFSLHADKSKRRSPNNAGIEEVRDVDSQVLANDANPPVLATDVDPPVLANDMDPPFLATEADPLVLAIDADSSVVAIDADLPALALDTGPLFLESETPVGDTELLNKADGTSATISGVAKASIVSNPSPDCVPPISEHDQGTPAALQVGNTGKLPVEHFDPQIVAQLKKRQFYHSHKSQPMSLEEVLSNYDSEDEVDDEVANFEERRKLDLLRVSKHEKQFMFMWNSFIRKQRVRVDAHIRWACKAFSILHGSELVKSRKLSWHWTLFRLKLCNLGLIDAKIMNDCGMILEQFEKQKSDPKIPIANVNSLLLSPLRNRRKR</sequence>
<evidence type="ECO:0000256" key="2">
    <source>
        <dbReference type="ARBA" id="ARBA00022723"/>
    </source>
</evidence>
<comment type="similarity">
    <text evidence="1">Belongs to the VEFS (VRN2-EMF2-FIS2-SU(Z)12) family.</text>
</comment>
<dbReference type="Pfam" id="PF24663">
    <property type="entry name" value="DUF7651"/>
    <property type="match status" value="1"/>
</dbReference>
<dbReference type="GO" id="GO:0005634">
    <property type="term" value="C:nucleus"/>
    <property type="evidence" value="ECO:0007669"/>
    <property type="project" value="UniProtKB-ARBA"/>
</dbReference>
<dbReference type="AlphaFoldDB" id="A0A1S3E2S0"/>
<evidence type="ECO:0000313" key="12">
    <source>
        <dbReference type="RefSeq" id="XP_004496084.1"/>
    </source>
</evidence>
<reference evidence="11" key="1">
    <citation type="journal article" date="2013" name="Nat. Biotechnol.">
        <title>Draft genome sequence of chickpea (Cicer arietinum) provides a resource for trait improvement.</title>
        <authorList>
            <person name="Varshney R.K."/>
            <person name="Song C."/>
            <person name="Saxena R.K."/>
            <person name="Azam S."/>
            <person name="Yu S."/>
            <person name="Sharpe A.G."/>
            <person name="Cannon S."/>
            <person name="Baek J."/>
            <person name="Rosen B.D."/>
            <person name="Tar'an B."/>
            <person name="Millan T."/>
            <person name="Zhang X."/>
            <person name="Ramsay L.D."/>
            <person name="Iwata A."/>
            <person name="Wang Y."/>
            <person name="Nelson W."/>
            <person name="Farmer A.D."/>
            <person name="Gaur P.M."/>
            <person name="Soderlund C."/>
            <person name="Penmetsa R.V."/>
            <person name="Xu C."/>
            <person name="Bharti A.K."/>
            <person name="He W."/>
            <person name="Winter P."/>
            <person name="Zhao S."/>
            <person name="Hane J.K."/>
            <person name="Carrasquilla-Garcia N."/>
            <person name="Condie J.A."/>
            <person name="Upadhyaya H.D."/>
            <person name="Luo M.C."/>
            <person name="Thudi M."/>
            <person name="Gowda C.L."/>
            <person name="Singh N.P."/>
            <person name="Lichtenzveig J."/>
            <person name="Gali K.K."/>
            <person name="Rubio J."/>
            <person name="Nadarajan N."/>
            <person name="Dolezel J."/>
            <person name="Bansal K.C."/>
            <person name="Xu X."/>
            <person name="Edwards D."/>
            <person name="Zhang G."/>
            <person name="Kahl G."/>
            <person name="Gil J."/>
            <person name="Singh K.B."/>
            <person name="Datta S.K."/>
            <person name="Jackson S.A."/>
            <person name="Wang J."/>
            <person name="Cook D.R."/>
        </authorList>
    </citation>
    <scope>NUCLEOTIDE SEQUENCE [LARGE SCALE GENOMIC DNA]</scope>
    <source>
        <strain evidence="11">cv. CDC Frontier</strain>
    </source>
</reference>
<keyword evidence="3" id="KW-0863">Zinc-finger</keyword>
<dbReference type="GeneID" id="101511538"/>
<evidence type="ECO:0000256" key="4">
    <source>
        <dbReference type="ARBA" id="ARBA00022833"/>
    </source>
</evidence>
<feature type="domain" description="Polycomb protein SUZ12-like zinc finger" evidence="9">
    <location>
        <begin position="306"/>
        <end position="374"/>
    </location>
</feature>
<keyword evidence="2" id="KW-0479">Metal-binding</keyword>
<name>A0A1S3E2S0_CICAR</name>
<reference evidence="12 13" key="2">
    <citation type="submission" date="2025-04" db="UniProtKB">
        <authorList>
            <consortium name="RefSeq"/>
        </authorList>
    </citation>
    <scope>IDENTIFICATION</scope>
    <source>
        <tissue evidence="12 13">Etiolated seedlings</tissue>
    </source>
</reference>
<keyword evidence="11" id="KW-1185">Reference proteome</keyword>
<keyword evidence="5" id="KW-0805">Transcription regulation</keyword>
<protein>
    <submittedName>
        <fullName evidence="12 13">Polycomb group protein EMF2B-like</fullName>
    </submittedName>
</protein>
<evidence type="ECO:0000313" key="14">
    <source>
        <dbReference type="RefSeq" id="XP_027189796.1"/>
    </source>
</evidence>
<dbReference type="InterPro" id="IPR056068">
    <property type="entry name" value="EMF2-like_DUF7651"/>
</dbReference>
<dbReference type="RefSeq" id="XP_004496084.1">
    <property type="nucleotide sequence ID" value="XM_004496027.3"/>
</dbReference>
<dbReference type="PaxDb" id="3827-XP_004496084.1"/>
<dbReference type="RefSeq" id="XP_027189796.1">
    <property type="nucleotide sequence ID" value="XM_027333995.1"/>
</dbReference>
<dbReference type="PANTHER" id="PTHR22597:SF22">
    <property type="entry name" value="POLYCOMB GROUP PROTEIN EMBRYONIC FLOWER 2-RELATED"/>
    <property type="match status" value="1"/>
</dbReference>
<evidence type="ECO:0000259" key="10">
    <source>
        <dbReference type="Pfam" id="PF24663"/>
    </source>
</evidence>
<dbReference type="InterPro" id="IPR019135">
    <property type="entry name" value="Polycomb_protein_VEFS-Box"/>
</dbReference>
<dbReference type="Pfam" id="PF09733">
    <property type="entry name" value="VEFS-Box"/>
    <property type="match status" value="1"/>
</dbReference>
<accession>A0A1S3E2S0</accession>
<dbReference type="Proteomes" id="UP000087171">
    <property type="component" value="Chromosome Ca4"/>
</dbReference>
<feature type="domain" description="Polycomb protein VEFS-Box" evidence="8">
    <location>
        <begin position="554"/>
        <end position="672"/>
    </location>
</feature>
<evidence type="ECO:0000256" key="3">
    <source>
        <dbReference type="ARBA" id="ARBA00022771"/>
    </source>
</evidence>
<evidence type="ECO:0000256" key="5">
    <source>
        <dbReference type="ARBA" id="ARBA00023015"/>
    </source>
</evidence>